<accession>A0A5B9R2A2</accession>
<dbReference type="EMBL" id="CP042914">
    <property type="protein sequence ID" value="QEG40371.1"/>
    <property type="molecule type" value="Genomic_DNA"/>
</dbReference>
<evidence type="ECO:0000313" key="2">
    <source>
        <dbReference type="Proteomes" id="UP000325286"/>
    </source>
</evidence>
<gene>
    <name evidence="1" type="ORF">UC8_23810</name>
</gene>
<dbReference type="AlphaFoldDB" id="A0A5B9R2A2"/>
<proteinExistence type="predicted"/>
<keyword evidence="2" id="KW-1185">Reference proteome</keyword>
<dbReference type="KEGG" id="rul:UC8_23810"/>
<name>A0A5B9R2A2_9BACT</name>
<sequence>MLSGFAVSSLRSDRQIVRVTTSTGWQTYHVPVDSPNLASLRKTLAQRAVTRRVRKPDEYYRAAWRLQAATYYLQRSEQQFTADTSGGQPPPSVIQAAYKSPSGDSKAAAANLAHWRLQYANAEREFEAVAARLPAAQGDASPQAEANRQPVVLGPLVAAAPTAAETLALAMLGLAAGWGYYRAGQRRPAAILLHTDRKVIVQSEWVVESRSGLGRQLKRIDQLAWISAVIALLVWFC</sequence>
<reference evidence="1 2" key="1">
    <citation type="submission" date="2019-08" db="EMBL/GenBank/DDBJ databases">
        <title>Deep-cultivation of Planctomycetes and their phenomic and genomic characterization uncovers novel biology.</title>
        <authorList>
            <person name="Wiegand S."/>
            <person name="Jogler M."/>
            <person name="Boedeker C."/>
            <person name="Pinto D."/>
            <person name="Vollmers J."/>
            <person name="Rivas-Marin E."/>
            <person name="Kohn T."/>
            <person name="Peeters S.H."/>
            <person name="Heuer A."/>
            <person name="Rast P."/>
            <person name="Oberbeckmann S."/>
            <person name="Bunk B."/>
            <person name="Jeske O."/>
            <person name="Meyerdierks A."/>
            <person name="Storesund J.E."/>
            <person name="Kallscheuer N."/>
            <person name="Luecker S."/>
            <person name="Lage O.M."/>
            <person name="Pohl T."/>
            <person name="Merkel B.J."/>
            <person name="Hornburger P."/>
            <person name="Mueller R.-W."/>
            <person name="Bruemmer F."/>
            <person name="Labrenz M."/>
            <person name="Spormann A.M."/>
            <person name="Op den Camp H."/>
            <person name="Overmann J."/>
            <person name="Amann R."/>
            <person name="Jetten M.S.M."/>
            <person name="Mascher T."/>
            <person name="Medema M.H."/>
            <person name="Devos D.P."/>
            <person name="Kaster A.-K."/>
            <person name="Ovreas L."/>
            <person name="Rohde M."/>
            <person name="Galperin M.Y."/>
            <person name="Jogler C."/>
        </authorList>
    </citation>
    <scope>NUCLEOTIDE SEQUENCE [LARGE SCALE GENOMIC DNA]</scope>
    <source>
        <strain evidence="1 2">UC8</strain>
    </source>
</reference>
<evidence type="ECO:0000313" key="1">
    <source>
        <dbReference type="EMBL" id="QEG40371.1"/>
    </source>
</evidence>
<protein>
    <submittedName>
        <fullName evidence="1">Uncharacterized protein</fullName>
    </submittedName>
</protein>
<organism evidence="1 2">
    <name type="scientific">Roseimaritima ulvae</name>
    <dbReference type="NCBI Taxonomy" id="980254"/>
    <lineage>
        <taxon>Bacteria</taxon>
        <taxon>Pseudomonadati</taxon>
        <taxon>Planctomycetota</taxon>
        <taxon>Planctomycetia</taxon>
        <taxon>Pirellulales</taxon>
        <taxon>Pirellulaceae</taxon>
        <taxon>Roseimaritima</taxon>
    </lineage>
</organism>
<dbReference type="Proteomes" id="UP000325286">
    <property type="component" value="Chromosome"/>
</dbReference>